<sequence>MFVVLHEDCVIFSILVWSDFANIFFLDVISHNN</sequence>
<dbReference type="AlphaFoldDB" id="A0A0A8Z585"/>
<reference evidence="1" key="2">
    <citation type="journal article" date="2015" name="Data Brief">
        <title>Shoot transcriptome of the giant reed, Arundo donax.</title>
        <authorList>
            <person name="Barrero R.A."/>
            <person name="Guerrero F.D."/>
            <person name="Moolhuijzen P."/>
            <person name="Goolsby J.A."/>
            <person name="Tidwell J."/>
            <person name="Bellgard S.E."/>
            <person name="Bellgard M.I."/>
        </authorList>
    </citation>
    <scope>NUCLEOTIDE SEQUENCE</scope>
    <source>
        <tissue evidence="1">Shoot tissue taken approximately 20 cm above the soil surface</tissue>
    </source>
</reference>
<proteinExistence type="predicted"/>
<organism evidence="1">
    <name type="scientific">Arundo donax</name>
    <name type="common">Giant reed</name>
    <name type="synonym">Donax arundinaceus</name>
    <dbReference type="NCBI Taxonomy" id="35708"/>
    <lineage>
        <taxon>Eukaryota</taxon>
        <taxon>Viridiplantae</taxon>
        <taxon>Streptophyta</taxon>
        <taxon>Embryophyta</taxon>
        <taxon>Tracheophyta</taxon>
        <taxon>Spermatophyta</taxon>
        <taxon>Magnoliopsida</taxon>
        <taxon>Liliopsida</taxon>
        <taxon>Poales</taxon>
        <taxon>Poaceae</taxon>
        <taxon>PACMAD clade</taxon>
        <taxon>Arundinoideae</taxon>
        <taxon>Arundineae</taxon>
        <taxon>Arundo</taxon>
    </lineage>
</organism>
<dbReference type="EMBL" id="GBRH01265985">
    <property type="protein sequence ID" value="JAD31910.1"/>
    <property type="molecule type" value="Transcribed_RNA"/>
</dbReference>
<accession>A0A0A8Z585</accession>
<evidence type="ECO:0000313" key="1">
    <source>
        <dbReference type="EMBL" id="JAD31910.1"/>
    </source>
</evidence>
<protein>
    <submittedName>
        <fullName evidence="1">Uncharacterized protein</fullName>
    </submittedName>
</protein>
<reference evidence="1" key="1">
    <citation type="submission" date="2014-09" db="EMBL/GenBank/DDBJ databases">
        <authorList>
            <person name="Magalhaes I.L.F."/>
            <person name="Oliveira U."/>
            <person name="Santos F.R."/>
            <person name="Vidigal T.H.D.A."/>
            <person name="Brescovit A.D."/>
            <person name="Santos A.J."/>
        </authorList>
    </citation>
    <scope>NUCLEOTIDE SEQUENCE</scope>
    <source>
        <tissue evidence="1">Shoot tissue taken approximately 20 cm above the soil surface</tissue>
    </source>
</reference>
<name>A0A0A8Z585_ARUDO</name>